<evidence type="ECO:0000259" key="2">
    <source>
        <dbReference type="Pfam" id="PF01551"/>
    </source>
</evidence>
<keyword evidence="4" id="KW-1185">Reference proteome</keyword>
<dbReference type="PANTHER" id="PTHR21666:SF270">
    <property type="entry name" value="MUREIN HYDROLASE ACTIVATOR ENVC"/>
    <property type="match status" value="1"/>
</dbReference>
<feature type="region of interest" description="Disordered" evidence="1">
    <location>
        <begin position="278"/>
        <end position="350"/>
    </location>
</feature>
<sequence>MPFVLLPTRLFRRMSIIDHKGLLRFAVAGLCAATLLAGPLAHAQKQTDRSKQKQAAESERAELRRKLSTLKRDIDRTESAKSTAADALSESEAAISDAKRNLRDLASEQRDTEAKLAELARKMAALEKVVHTQQNQLAKLLRDHYVAGNEDRIKLLLSGDNPNRINRELQYMGYVSRAQAALIESLRANLKTLEENQEDIQNAKAELDEIAAEAREQHAVLQKEKAQRANLLAQLSSKLASQRKEVGNIERDDRRLGTLVNRLNVLIEEQRKAEAAAAEKRRQEQLARAKAERERRAAAAAAAQAGKTPPSGSASNRMRNPDAIEDDEPPPAQSVARNSLTPQPGMPDGAFAALRGKLRLPIAGDLTARYGSKRGDGPTWKGLFIRAPEGTEVKAIAGGRVVFADWLRGFGNLIIVDHGSQYMTIYGNNQSVLKRPGDIVKSGDIIASTGNSGGNDQSGLYFEMRHQGRAFDPLGWVTIR</sequence>
<evidence type="ECO:0000256" key="1">
    <source>
        <dbReference type="SAM" id="MobiDB-lite"/>
    </source>
</evidence>
<dbReference type="Proteomes" id="UP000642180">
    <property type="component" value="Unassembled WGS sequence"/>
</dbReference>
<dbReference type="PANTHER" id="PTHR21666">
    <property type="entry name" value="PEPTIDASE-RELATED"/>
    <property type="match status" value="1"/>
</dbReference>
<dbReference type="AlphaFoldDB" id="A0A8J3F3P7"/>
<dbReference type="EMBL" id="BMDI01000002">
    <property type="protein sequence ID" value="GGI19810.1"/>
    <property type="molecule type" value="Genomic_DNA"/>
</dbReference>
<dbReference type="Gene3D" id="2.70.70.10">
    <property type="entry name" value="Glucose Permease (Domain IIA)"/>
    <property type="match status" value="1"/>
</dbReference>
<evidence type="ECO:0000313" key="3">
    <source>
        <dbReference type="EMBL" id="GGI19810.1"/>
    </source>
</evidence>
<accession>A0A8J3F3P7</accession>
<protein>
    <recommendedName>
        <fullName evidence="2">M23ase beta-sheet core domain-containing protein</fullName>
    </recommendedName>
</protein>
<feature type="compositionally biased region" description="Basic and acidic residues" evidence="1">
    <location>
        <begin position="278"/>
        <end position="297"/>
    </location>
</feature>
<feature type="region of interest" description="Disordered" evidence="1">
    <location>
        <begin position="41"/>
        <end position="60"/>
    </location>
</feature>
<reference evidence="4" key="1">
    <citation type="journal article" date="2019" name="Int. J. Syst. Evol. Microbiol.">
        <title>The Global Catalogue of Microorganisms (GCM) 10K type strain sequencing project: providing services to taxonomists for standard genome sequencing and annotation.</title>
        <authorList>
            <consortium name="The Broad Institute Genomics Platform"/>
            <consortium name="The Broad Institute Genome Sequencing Center for Infectious Disease"/>
            <person name="Wu L."/>
            <person name="Ma J."/>
        </authorList>
    </citation>
    <scope>NUCLEOTIDE SEQUENCE [LARGE SCALE GENOMIC DNA]</scope>
    <source>
        <strain evidence="4">CCM 2767</strain>
    </source>
</reference>
<feature type="compositionally biased region" description="Basic and acidic residues" evidence="1">
    <location>
        <begin position="45"/>
        <end position="60"/>
    </location>
</feature>
<dbReference type="SUPFAM" id="SSF51261">
    <property type="entry name" value="Duplicated hybrid motif"/>
    <property type="match status" value="1"/>
</dbReference>
<evidence type="ECO:0000313" key="4">
    <source>
        <dbReference type="Proteomes" id="UP000642180"/>
    </source>
</evidence>
<dbReference type="GO" id="GO:0004222">
    <property type="term" value="F:metalloendopeptidase activity"/>
    <property type="evidence" value="ECO:0007669"/>
    <property type="project" value="TreeGrafter"/>
</dbReference>
<dbReference type="InterPro" id="IPR016047">
    <property type="entry name" value="M23ase_b-sheet_dom"/>
</dbReference>
<dbReference type="Pfam" id="PF01551">
    <property type="entry name" value="Peptidase_M23"/>
    <property type="match status" value="1"/>
</dbReference>
<dbReference type="InterPro" id="IPR011055">
    <property type="entry name" value="Dup_hybrid_motif"/>
</dbReference>
<gene>
    <name evidence="3" type="ORF">GCM10008066_20890</name>
</gene>
<dbReference type="CDD" id="cd12797">
    <property type="entry name" value="M23_peptidase"/>
    <property type="match status" value="1"/>
</dbReference>
<dbReference type="Gene3D" id="6.10.250.3150">
    <property type="match status" value="1"/>
</dbReference>
<dbReference type="SUPFAM" id="SSF57997">
    <property type="entry name" value="Tropomyosin"/>
    <property type="match status" value="1"/>
</dbReference>
<dbReference type="InterPro" id="IPR050570">
    <property type="entry name" value="Cell_wall_metabolism_enzyme"/>
</dbReference>
<name>A0A8J3F3P7_9BURK</name>
<proteinExistence type="predicted"/>
<organism evidence="3 4">
    <name type="scientific">Oxalicibacterium faecigallinarum</name>
    <dbReference type="NCBI Taxonomy" id="573741"/>
    <lineage>
        <taxon>Bacteria</taxon>
        <taxon>Pseudomonadati</taxon>
        <taxon>Pseudomonadota</taxon>
        <taxon>Betaproteobacteria</taxon>
        <taxon>Burkholderiales</taxon>
        <taxon>Oxalobacteraceae</taxon>
        <taxon>Oxalicibacterium</taxon>
    </lineage>
</organism>
<dbReference type="FunFam" id="2.70.70.10:FF:000003">
    <property type="entry name" value="Murein hydrolase activator EnvC"/>
    <property type="match status" value="1"/>
</dbReference>
<comment type="caution">
    <text evidence="3">The sequence shown here is derived from an EMBL/GenBank/DDBJ whole genome shotgun (WGS) entry which is preliminary data.</text>
</comment>
<feature type="domain" description="M23ase beta-sheet core" evidence="2">
    <location>
        <begin position="380"/>
        <end position="473"/>
    </location>
</feature>